<evidence type="ECO:0000256" key="1">
    <source>
        <dbReference type="SAM" id="MobiDB-lite"/>
    </source>
</evidence>
<protein>
    <submittedName>
        <fullName evidence="2">Uncharacterized protein</fullName>
    </submittedName>
</protein>
<dbReference type="Proteomes" id="UP000177625">
    <property type="component" value="Unassembled WGS sequence"/>
</dbReference>
<feature type="region of interest" description="Disordered" evidence="1">
    <location>
        <begin position="87"/>
        <end position="118"/>
    </location>
</feature>
<organism evidence="2 3">
    <name type="scientific">Rhynchosporium secalis</name>
    <name type="common">Barley scald fungus</name>
    <dbReference type="NCBI Taxonomy" id="38038"/>
    <lineage>
        <taxon>Eukaryota</taxon>
        <taxon>Fungi</taxon>
        <taxon>Dikarya</taxon>
        <taxon>Ascomycota</taxon>
        <taxon>Pezizomycotina</taxon>
        <taxon>Leotiomycetes</taxon>
        <taxon>Helotiales</taxon>
        <taxon>Ploettnerulaceae</taxon>
        <taxon>Rhynchosporium</taxon>
    </lineage>
</organism>
<dbReference type="AlphaFoldDB" id="A0A1E1MJS0"/>
<accession>A0A1E1MJS0</accession>
<proteinExistence type="predicted"/>
<keyword evidence="3" id="KW-1185">Reference proteome</keyword>
<dbReference type="EMBL" id="FJVC01000377">
    <property type="protein sequence ID" value="CZT49329.1"/>
    <property type="molecule type" value="Genomic_DNA"/>
</dbReference>
<reference evidence="3" key="1">
    <citation type="submission" date="2016-03" db="EMBL/GenBank/DDBJ databases">
        <authorList>
            <person name="Guldener U."/>
        </authorList>
    </citation>
    <scope>NUCLEOTIDE SEQUENCE [LARGE SCALE GENOMIC DNA]</scope>
</reference>
<gene>
    <name evidence="2" type="ORF">RSE6_10154</name>
</gene>
<evidence type="ECO:0000313" key="3">
    <source>
        <dbReference type="Proteomes" id="UP000177625"/>
    </source>
</evidence>
<feature type="compositionally biased region" description="Polar residues" evidence="1">
    <location>
        <begin position="109"/>
        <end position="118"/>
    </location>
</feature>
<name>A0A1E1MJS0_RHYSE</name>
<evidence type="ECO:0000313" key="2">
    <source>
        <dbReference type="EMBL" id="CZT49329.1"/>
    </source>
</evidence>
<sequence length="118" mass="13252">MWMWKWMYEANMYVYGICRIMRAESGSARNNIMEFLRSIKYSKIAVIDQYSTAAPSCSCSCSCAPRYCKNPDLTRARARSYEPATRALPSAEQVAGSGDSSALFHPEISKNSSRLLTS</sequence>